<feature type="signal peptide" evidence="1">
    <location>
        <begin position="1"/>
        <end position="30"/>
    </location>
</feature>
<keyword evidence="3" id="KW-1185">Reference proteome</keyword>
<comment type="caution">
    <text evidence="2">The sequence shown here is derived from an EMBL/GenBank/DDBJ whole genome shotgun (WGS) entry which is preliminary data.</text>
</comment>
<organism evidence="2 3">
    <name type="scientific">Heterodermia speciosa</name>
    <dbReference type="NCBI Taxonomy" id="116794"/>
    <lineage>
        <taxon>Eukaryota</taxon>
        <taxon>Fungi</taxon>
        <taxon>Dikarya</taxon>
        <taxon>Ascomycota</taxon>
        <taxon>Pezizomycotina</taxon>
        <taxon>Lecanoromycetes</taxon>
        <taxon>OSLEUM clade</taxon>
        <taxon>Lecanoromycetidae</taxon>
        <taxon>Caliciales</taxon>
        <taxon>Physciaceae</taxon>
        <taxon>Heterodermia</taxon>
    </lineage>
</organism>
<evidence type="ECO:0000313" key="2">
    <source>
        <dbReference type="EMBL" id="CAF9907234.1"/>
    </source>
</evidence>
<keyword evidence="1" id="KW-0732">Signal</keyword>
<reference evidence="2" key="1">
    <citation type="submission" date="2021-03" db="EMBL/GenBank/DDBJ databases">
        <authorList>
            <person name="Tagirdzhanova G."/>
        </authorList>
    </citation>
    <scope>NUCLEOTIDE SEQUENCE</scope>
</reference>
<name>A0A8H3EIK8_9LECA</name>
<sequence>MPKLPASYSMMQLSKALTLLLLMGLQASEAIEIQLTGTTTRTCNNLEFNECCAAKEGENFNQTRFWEPRRGYCVKVFGFNGLKDSCEGALRAQQWINANITSLNISATSISGARVELVPVQAGCPKFPGVMEDAHKDAQKVMEIPLL</sequence>
<dbReference type="AlphaFoldDB" id="A0A8H3EIK8"/>
<feature type="chain" id="PRO_5034575648" evidence="1">
    <location>
        <begin position="31"/>
        <end position="147"/>
    </location>
</feature>
<dbReference type="EMBL" id="CAJPDS010000005">
    <property type="protein sequence ID" value="CAF9907234.1"/>
    <property type="molecule type" value="Genomic_DNA"/>
</dbReference>
<proteinExistence type="predicted"/>
<gene>
    <name evidence="2" type="ORF">HETSPECPRED_007077</name>
</gene>
<evidence type="ECO:0000313" key="3">
    <source>
        <dbReference type="Proteomes" id="UP000664521"/>
    </source>
</evidence>
<evidence type="ECO:0000256" key="1">
    <source>
        <dbReference type="SAM" id="SignalP"/>
    </source>
</evidence>
<dbReference type="Proteomes" id="UP000664521">
    <property type="component" value="Unassembled WGS sequence"/>
</dbReference>
<accession>A0A8H3EIK8</accession>
<protein>
    <submittedName>
        <fullName evidence="2">Uncharacterized protein</fullName>
    </submittedName>
</protein>